<name>A0A4P8IX58_9BURK</name>
<proteinExistence type="predicted"/>
<dbReference type="Proteomes" id="UP000298656">
    <property type="component" value="Chromosome 2"/>
</dbReference>
<dbReference type="InterPro" id="IPR010657">
    <property type="entry name" value="ImpA_N"/>
</dbReference>
<accession>A0A4P8IX58</accession>
<reference evidence="2 3" key="1">
    <citation type="submission" date="2019-05" db="EMBL/GenBank/DDBJ databases">
        <title>Burkholderia sp. DHOD12, isolated from subtropical forest soil.</title>
        <authorList>
            <person name="Gao Z.-H."/>
            <person name="Qiu L.-H."/>
        </authorList>
    </citation>
    <scope>NUCLEOTIDE SEQUENCE [LARGE SCALE GENOMIC DNA]</scope>
    <source>
        <strain evidence="2 3">DHOD12</strain>
    </source>
</reference>
<protein>
    <submittedName>
        <fullName evidence="2">Type VI secretion system protein TssA</fullName>
    </submittedName>
</protein>
<dbReference type="NCBIfam" id="TIGR03363">
    <property type="entry name" value="VI_chp_8"/>
    <property type="match status" value="1"/>
</dbReference>
<dbReference type="PANTHER" id="PTHR37951:SF1">
    <property type="entry name" value="TYPE VI SECRETION SYSTEM COMPONENT TSSA1"/>
    <property type="match status" value="1"/>
</dbReference>
<dbReference type="KEGG" id="tvl:FAZ95_23040"/>
<gene>
    <name evidence="2" type="primary">tssA</name>
    <name evidence="2" type="ORF">FAZ95_23040</name>
</gene>
<keyword evidence="3" id="KW-1185">Reference proteome</keyword>
<dbReference type="EMBL" id="CP040078">
    <property type="protein sequence ID" value="QCP52073.1"/>
    <property type="molecule type" value="Genomic_DNA"/>
</dbReference>
<evidence type="ECO:0000313" key="2">
    <source>
        <dbReference type="EMBL" id="QCP52073.1"/>
    </source>
</evidence>
<organism evidence="2 3">
    <name type="scientific">Trinickia violacea</name>
    <dbReference type="NCBI Taxonomy" id="2571746"/>
    <lineage>
        <taxon>Bacteria</taxon>
        <taxon>Pseudomonadati</taxon>
        <taxon>Pseudomonadota</taxon>
        <taxon>Betaproteobacteria</taxon>
        <taxon>Burkholderiales</taxon>
        <taxon>Burkholderiaceae</taxon>
        <taxon>Trinickia</taxon>
    </lineage>
</organism>
<dbReference type="PANTHER" id="PTHR37951">
    <property type="entry name" value="CYTOPLASMIC PROTEIN-RELATED"/>
    <property type="match status" value="1"/>
</dbReference>
<dbReference type="InterPro" id="IPR017740">
    <property type="entry name" value="TssA-like"/>
</dbReference>
<dbReference type="Pfam" id="PF06812">
    <property type="entry name" value="ImpA_N"/>
    <property type="match status" value="1"/>
</dbReference>
<feature type="domain" description="ImpA N-terminal" evidence="1">
    <location>
        <begin position="27"/>
        <end position="147"/>
    </location>
</feature>
<dbReference type="OrthoDB" id="9771118at2"/>
<dbReference type="AlphaFoldDB" id="A0A4P8IX58"/>
<evidence type="ECO:0000313" key="3">
    <source>
        <dbReference type="Proteomes" id="UP000298656"/>
    </source>
</evidence>
<evidence type="ECO:0000259" key="1">
    <source>
        <dbReference type="Pfam" id="PF06812"/>
    </source>
</evidence>
<sequence length="390" mass="43306">MERTMSTPNLLHTQPDFTVDVERYLDALPDGGGAGTSLRGDALYARIREARHEDDASLPMGDWERPLAKADWKTVAALSGDALRTRSKDFQLAAWLCEAWTHLHHVDGFVAGVEVMTGLVERYWETAWPQLEDGDAEVRAAPFAWFARTIARVLSLHVPLMEIDLPEMPMFNLEAFQRLAAAPVVEGGSTFTRELVDTYVTRGDNLVALARLQQRAIVAREAWDRLAQRVDLGLGEYAPGFQGVAEVLTRLSRAATSLIGERAVQVPSTAAAAAAIEALDDALDQAYREEAQPVVEAPVMRDPMQPYAVTDAVITSLPPSIVNLIADRAHAYRLLGDIARYLRRQEPHSPTSYLLDRAISWESMSPTDLMRDIVQPDGSLERYFLMLRAD</sequence>